<gene>
    <name evidence="2" type="primary">yceC</name>
    <name evidence="2" type="ORF">BN1050_00474</name>
</gene>
<dbReference type="HOGENOM" id="CLU_055120_2_0_9"/>
<dbReference type="CDD" id="cd06974">
    <property type="entry name" value="TerD_like"/>
    <property type="match status" value="1"/>
</dbReference>
<dbReference type="Pfam" id="PF02342">
    <property type="entry name" value="TerD"/>
    <property type="match status" value="1"/>
</dbReference>
<proteinExistence type="predicted"/>
<accession>A0A078LYI0</accession>
<evidence type="ECO:0000259" key="1">
    <source>
        <dbReference type="Pfam" id="PF02342"/>
    </source>
</evidence>
<dbReference type="PANTHER" id="PTHR32097:SF15">
    <property type="entry name" value="STRESS RESPONSE PROTEIN SCP2"/>
    <property type="match status" value="1"/>
</dbReference>
<dbReference type="InterPro" id="IPR003325">
    <property type="entry name" value="TerD"/>
</dbReference>
<reference evidence="2" key="1">
    <citation type="submission" date="2014-07" db="EMBL/GenBank/DDBJ databases">
        <authorList>
            <person name="Urmite Genomes Urmite Genomes"/>
        </authorList>
    </citation>
    <scope>NUCLEOTIDE SEQUENCE</scope>
    <source>
        <strain evidence="2">13S34_air</strain>
    </source>
</reference>
<dbReference type="Gene3D" id="2.60.60.30">
    <property type="entry name" value="sav2460 like domains"/>
    <property type="match status" value="1"/>
</dbReference>
<evidence type="ECO:0000313" key="2">
    <source>
        <dbReference type="EMBL" id="CEA00133.1"/>
    </source>
</evidence>
<dbReference type="AlphaFoldDB" id="A0A078LYI0"/>
<dbReference type="PATRIC" id="fig|1461583.4.peg.445"/>
<feature type="domain" description="TerD" evidence="1">
    <location>
        <begin position="1"/>
        <end position="201"/>
    </location>
</feature>
<protein>
    <submittedName>
        <fullName evidence="2">Stress response protein SCP2</fullName>
    </submittedName>
</protein>
<dbReference type="EMBL" id="LN483073">
    <property type="protein sequence ID" value="CEA00133.1"/>
    <property type="molecule type" value="Genomic_DNA"/>
</dbReference>
<name>A0A078LYI0_9BACL</name>
<dbReference type="PANTHER" id="PTHR32097">
    <property type="entry name" value="CAMP-BINDING PROTEIN 1-RELATED"/>
    <property type="match status" value="1"/>
</dbReference>
<sequence>MAIVLQKGQRIDLTKGNPTLERLVVGLGWDPIEQKRGGLLGGLFGGGGGGADMDIDASVIMLRDDSFKHNNDLVYFGNLTSPCGGVQHTGDNLTGEGDGDDEQVIVQLSRIPQEVNRLIFVVNIYDCVRRKQDFGQVANAYIRVVNDTTKEELIKFNLSDNYQGLTSLTVAEIYRHGSDWKFGAIGSGSTDANLSAMLQHYSK</sequence>
<organism evidence="2">
    <name type="scientific">Metalysinibacillus saudimassiliensis</name>
    <dbReference type="NCBI Taxonomy" id="1461583"/>
    <lineage>
        <taxon>Bacteria</taxon>
        <taxon>Bacillati</taxon>
        <taxon>Bacillota</taxon>
        <taxon>Bacilli</taxon>
        <taxon>Bacillales</taxon>
        <taxon>Caryophanaceae</taxon>
        <taxon>Metalysinibacillus</taxon>
    </lineage>
</organism>
<dbReference type="InterPro" id="IPR051324">
    <property type="entry name" value="Stress/Tellurium_Resist"/>
</dbReference>